<evidence type="ECO:0000256" key="5">
    <source>
        <dbReference type="ARBA" id="ARBA00034078"/>
    </source>
</evidence>
<dbReference type="PROSITE" id="PS51296">
    <property type="entry name" value="RIESKE"/>
    <property type="match status" value="1"/>
</dbReference>
<sequence length="115" mass="12965">MLNKNYGFTFMWHNVIKDTDLKDGSIKGITIDGKPLLIIKKDNHVYALDLYCTHENTSLDEGFIENCSIVCPNHFASFDIKSGRVTAGPEGSDEKIKDLGFYQTKIEDGIIMVDF</sequence>
<dbReference type="Pfam" id="PF00355">
    <property type="entry name" value="Rieske"/>
    <property type="match status" value="1"/>
</dbReference>
<keyword evidence="4" id="KW-0411">Iron-sulfur</keyword>
<evidence type="ECO:0000256" key="2">
    <source>
        <dbReference type="ARBA" id="ARBA00022723"/>
    </source>
</evidence>
<name>A0A0Q0RH94_9ARCH</name>
<dbReference type="InterPro" id="IPR036922">
    <property type="entry name" value="Rieske_2Fe-2S_sf"/>
</dbReference>
<keyword evidence="2" id="KW-0479">Metal-binding</keyword>
<dbReference type="Proteomes" id="UP000050320">
    <property type="component" value="Unassembled WGS sequence"/>
</dbReference>
<dbReference type="SUPFAM" id="SSF50022">
    <property type="entry name" value="ISP domain"/>
    <property type="match status" value="1"/>
</dbReference>
<dbReference type="OrthoDB" id="6837at2157"/>
<dbReference type="InterPro" id="IPR017941">
    <property type="entry name" value="Rieske_2Fe-2S"/>
</dbReference>
<dbReference type="RefSeq" id="WP_052656831.1">
    <property type="nucleotide sequence ID" value="NZ_JBBYJF010000006.1"/>
</dbReference>
<evidence type="ECO:0000259" key="6">
    <source>
        <dbReference type="PROSITE" id="PS51296"/>
    </source>
</evidence>
<dbReference type="PANTHER" id="PTHR21496">
    <property type="entry name" value="FERREDOXIN-RELATED"/>
    <property type="match status" value="1"/>
</dbReference>
<reference evidence="7 8" key="1">
    <citation type="submission" date="2015-09" db="EMBL/GenBank/DDBJ databases">
        <title>Heavy metals and arsenic resistance mechanisms in polyextremophilic archaea of the family Ferroplasmaceae.</title>
        <authorList>
            <person name="Bulaev A.G."/>
            <person name="Kanygina A.V."/>
        </authorList>
    </citation>
    <scope>NUCLEOTIDE SEQUENCE [LARGE SCALE GENOMIC DNA]</scope>
    <source>
        <strain evidence="7 8">VT</strain>
    </source>
</reference>
<evidence type="ECO:0000313" key="7">
    <source>
        <dbReference type="EMBL" id="KQB34633.1"/>
    </source>
</evidence>
<protein>
    <recommendedName>
        <fullName evidence="6">Rieske domain-containing protein</fullName>
    </recommendedName>
</protein>
<feature type="domain" description="Rieske" evidence="6">
    <location>
        <begin position="13"/>
        <end position="113"/>
    </location>
</feature>
<organism evidence="7 8">
    <name type="scientific">Acidiplasma aeolicum</name>
    <dbReference type="NCBI Taxonomy" id="507754"/>
    <lineage>
        <taxon>Archaea</taxon>
        <taxon>Methanobacteriati</taxon>
        <taxon>Thermoplasmatota</taxon>
        <taxon>Thermoplasmata</taxon>
        <taxon>Thermoplasmatales</taxon>
        <taxon>Ferroplasmaceae</taxon>
        <taxon>Acidiplasma</taxon>
    </lineage>
</organism>
<dbReference type="GeneID" id="84222092"/>
<dbReference type="EMBL" id="LKBG01000229">
    <property type="protein sequence ID" value="KQB34633.1"/>
    <property type="molecule type" value="Genomic_DNA"/>
</dbReference>
<keyword evidence="1" id="KW-0001">2Fe-2S</keyword>
<comment type="cofactor">
    <cofactor evidence="5">
        <name>[2Fe-2S] cluster</name>
        <dbReference type="ChEBI" id="CHEBI:190135"/>
    </cofactor>
</comment>
<evidence type="ECO:0000256" key="3">
    <source>
        <dbReference type="ARBA" id="ARBA00023004"/>
    </source>
</evidence>
<dbReference type="GO" id="GO:0046872">
    <property type="term" value="F:metal ion binding"/>
    <property type="evidence" value="ECO:0007669"/>
    <property type="project" value="UniProtKB-KW"/>
</dbReference>
<keyword evidence="8" id="KW-1185">Reference proteome</keyword>
<dbReference type="GO" id="GO:0051537">
    <property type="term" value="F:2 iron, 2 sulfur cluster binding"/>
    <property type="evidence" value="ECO:0007669"/>
    <property type="project" value="UniProtKB-KW"/>
</dbReference>
<dbReference type="PANTHER" id="PTHR21496:SF0">
    <property type="entry name" value="RIESKE DOMAIN-CONTAINING PROTEIN"/>
    <property type="match status" value="1"/>
</dbReference>
<evidence type="ECO:0000313" key="8">
    <source>
        <dbReference type="Proteomes" id="UP000050320"/>
    </source>
</evidence>
<dbReference type="AlphaFoldDB" id="A0A0Q0RH94"/>
<proteinExistence type="predicted"/>
<evidence type="ECO:0000256" key="4">
    <source>
        <dbReference type="ARBA" id="ARBA00023014"/>
    </source>
</evidence>
<accession>A0A0Q0RH94</accession>
<evidence type="ECO:0000256" key="1">
    <source>
        <dbReference type="ARBA" id="ARBA00022714"/>
    </source>
</evidence>
<dbReference type="Gene3D" id="2.102.10.10">
    <property type="entry name" value="Rieske [2Fe-2S] iron-sulphur domain"/>
    <property type="match status" value="1"/>
</dbReference>
<gene>
    <name evidence="7" type="ORF">AOG54_04240</name>
</gene>
<comment type="caution">
    <text evidence="7">The sequence shown here is derived from an EMBL/GenBank/DDBJ whole genome shotgun (WGS) entry which is preliminary data.</text>
</comment>
<keyword evidence="3" id="KW-0408">Iron</keyword>